<comment type="caution">
    <text evidence="11">The sequence shown here is derived from an EMBL/GenBank/DDBJ whole genome shotgun (WGS) entry which is preliminary data.</text>
</comment>
<evidence type="ECO:0000256" key="3">
    <source>
        <dbReference type="ARBA" id="ARBA00022679"/>
    </source>
</evidence>
<evidence type="ECO:0000256" key="8">
    <source>
        <dbReference type="ARBA" id="ARBA00048679"/>
    </source>
</evidence>
<evidence type="ECO:0000256" key="5">
    <source>
        <dbReference type="ARBA" id="ARBA00022777"/>
    </source>
</evidence>
<dbReference type="InterPro" id="IPR011009">
    <property type="entry name" value="Kinase-like_dom_sf"/>
</dbReference>
<keyword evidence="12" id="KW-1185">Reference proteome</keyword>
<dbReference type="PROSITE" id="PS50011">
    <property type="entry name" value="PROTEIN_KINASE_DOM"/>
    <property type="match status" value="1"/>
</dbReference>
<dbReference type="SMART" id="SM00220">
    <property type="entry name" value="S_TKc"/>
    <property type="match status" value="1"/>
</dbReference>
<dbReference type="SUPFAM" id="SSF56112">
    <property type="entry name" value="Protein kinase-like (PK-like)"/>
    <property type="match status" value="1"/>
</dbReference>
<dbReference type="InterPro" id="IPR050660">
    <property type="entry name" value="NEK_Ser/Thr_kinase"/>
</dbReference>
<dbReference type="Proteomes" id="UP001172684">
    <property type="component" value="Unassembled WGS sequence"/>
</dbReference>
<dbReference type="PANTHER" id="PTHR43671">
    <property type="entry name" value="SERINE/THREONINE-PROTEIN KINASE NEK"/>
    <property type="match status" value="1"/>
</dbReference>
<evidence type="ECO:0000256" key="2">
    <source>
        <dbReference type="ARBA" id="ARBA00022527"/>
    </source>
</evidence>
<evidence type="ECO:0000313" key="11">
    <source>
        <dbReference type="EMBL" id="KAJ9662999.1"/>
    </source>
</evidence>
<keyword evidence="3" id="KW-0808">Transferase</keyword>
<dbReference type="InterPro" id="IPR008271">
    <property type="entry name" value="Ser/Thr_kinase_AS"/>
</dbReference>
<feature type="compositionally biased region" description="Basic and acidic residues" evidence="9">
    <location>
        <begin position="31"/>
        <end position="40"/>
    </location>
</feature>
<feature type="region of interest" description="Disordered" evidence="9">
    <location>
        <begin position="1"/>
        <end position="127"/>
    </location>
</feature>
<dbReference type="InterPro" id="IPR000719">
    <property type="entry name" value="Prot_kinase_dom"/>
</dbReference>
<sequence>MSLLMETPVSSKSDPPVNIPISRCSSALSKLDLKQKESPMKNRLSSAANPSLLDDPRENFDQPRGPPNSPVTPARSVGFGDPHETTVYSAESAASSSSAATGDPSTESVAVSSPSLPASLIPTPPPMNWTPMTSGTARVADFRVHELYDGGQGLIELTQHLPTRSLFVVKTPRLAINLTYERRMLCTISSHPHIVHFLGIWGAEDFKGDGARILLGYCPGGDLYDFYGRAVMQTRRRGLEENIVWHVLAQLGDAVHWLHCGLQQPIVHCDIKPDNILLEPQPGQVPDLRLTDFGLAKFAAESGQRTGHRPLGTPIWQPADEFRDTCAADVWAVGAVVHWMTTGHPPVRPYVEVAGLSEEEQRRSEWLWDSFSERVIETITAPRVPGDTAERVYSETMEYWMKLALRKERSSRVSAKTLYEGVTVKWYRQTNGGKTAFPVPDEWFPKPVFEDQDAVETDGGIDAPHVAIDG</sequence>
<feature type="domain" description="Protein kinase" evidence="10">
    <location>
        <begin position="141"/>
        <end position="427"/>
    </location>
</feature>
<evidence type="ECO:0000256" key="6">
    <source>
        <dbReference type="ARBA" id="ARBA00022840"/>
    </source>
</evidence>
<dbReference type="EMBL" id="JAPDRL010000046">
    <property type="protein sequence ID" value="KAJ9662999.1"/>
    <property type="molecule type" value="Genomic_DNA"/>
</dbReference>
<dbReference type="Gene3D" id="1.10.510.10">
    <property type="entry name" value="Transferase(Phosphotransferase) domain 1"/>
    <property type="match status" value="1"/>
</dbReference>
<comment type="catalytic activity">
    <reaction evidence="7">
        <text>L-threonyl-[protein] + ATP = O-phospho-L-threonyl-[protein] + ADP + H(+)</text>
        <dbReference type="Rhea" id="RHEA:46608"/>
        <dbReference type="Rhea" id="RHEA-COMP:11060"/>
        <dbReference type="Rhea" id="RHEA-COMP:11605"/>
        <dbReference type="ChEBI" id="CHEBI:15378"/>
        <dbReference type="ChEBI" id="CHEBI:30013"/>
        <dbReference type="ChEBI" id="CHEBI:30616"/>
        <dbReference type="ChEBI" id="CHEBI:61977"/>
        <dbReference type="ChEBI" id="CHEBI:456216"/>
        <dbReference type="EC" id="2.7.11.1"/>
    </reaction>
</comment>
<feature type="compositionally biased region" description="Low complexity" evidence="9">
    <location>
        <begin position="89"/>
        <end position="100"/>
    </location>
</feature>
<proteinExistence type="predicted"/>
<accession>A0ABQ9NRY0</accession>
<dbReference type="CDD" id="cd00180">
    <property type="entry name" value="PKc"/>
    <property type="match status" value="1"/>
</dbReference>
<feature type="compositionally biased region" description="Low complexity" evidence="9">
    <location>
        <begin position="108"/>
        <end position="121"/>
    </location>
</feature>
<reference evidence="11" key="1">
    <citation type="submission" date="2022-10" db="EMBL/GenBank/DDBJ databases">
        <title>Culturing micro-colonial fungi from biological soil crusts in the Mojave desert and describing Neophaeococcomyces mojavensis, and introducing the new genera and species Taxawa tesnikishii.</title>
        <authorList>
            <person name="Kurbessoian T."/>
            <person name="Stajich J.E."/>
        </authorList>
    </citation>
    <scope>NUCLEOTIDE SEQUENCE</scope>
    <source>
        <strain evidence="11">TK_1</strain>
    </source>
</reference>
<keyword evidence="2" id="KW-0723">Serine/threonine-protein kinase</keyword>
<gene>
    <name evidence="11" type="ORF">H2201_005877</name>
</gene>
<dbReference type="PANTHER" id="PTHR43671:SF98">
    <property type="entry name" value="SERINE_THREONINE-PROTEIN KINASE NEK11"/>
    <property type="match status" value="1"/>
</dbReference>
<evidence type="ECO:0000256" key="7">
    <source>
        <dbReference type="ARBA" id="ARBA00047899"/>
    </source>
</evidence>
<dbReference type="EC" id="2.7.11.1" evidence="1"/>
<comment type="catalytic activity">
    <reaction evidence="8">
        <text>L-seryl-[protein] + ATP = O-phospho-L-seryl-[protein] + ADP + H(+)</text>
        <dbReference type="Rhea" id="RHEA:17989"/>
        <dbReference type="Rhea" id="RHEA-COMP:9863"/>
        <dbReference type="Rhea" id="RHEA-COMP:11604"/>
        <dbReference type="ChEBI" id="CHEBI:15378"/>
        <dbReference type="ChEBI" id="CHEBI:29999"/>
        <dbReference type="ChEBI" id="CHEBI:30616"/>
        <dbReference type="ChEBI" id="CHEBI:83421"/>
        <dbReference type="ChEBI" id="CHEBI:456216"/>
        <dbReference type="EC" id="2.7.11.1"/>
    </reaction>
</comment>
<evidence type="ECO:0000256" key="9">
    <source>
        <dbReference type="SAM" id="MobiDB-lite"/>
    </source>
</evidence>
<evidence type="ECO:0000313" key="12">
    <source>
        <dbReference type="Proteomes" id="UP001172684"/>
    </source>
</evidence>
<evidence type="ECO:0000259" key="10">
    <source>
        <dbReference type="PROSITE" id="PS50011"/>
    </source>
</evidence>
<keyword evidence="5" id="KW-0418">Kinase</keyword>
<dbReference type="PROSITE" id="PS00108">
    <property type="entry name" value="PROTEIN_KINASE_ST"/>
    <property type="match status" value="1"/>
</dbReference>
<organism evidence="11 12">
    <name type="scientific">Coniosporium apollinis</name>
    <dbReference type="NCBI Taxonomy" id="61459"/>
    <lineage>
        <taxon>Eukaryota</taxon>
        <taxon>Fungi</taxon>
        <taxon>Dikarya</taxon>
        <taxon>Ascomycota</taxon>
        <taxon>Pezizomycotina</taxon>
        <taxon>Dothideomycetes</taxon>
        <taxon>Dothideomycetes incertae sedis</taxon>
        <taxon>Coniosporium</taxon>
    </lineage>
</organism>
<keyword evidence="4" id="KW-0547">Nucleotide-binding</keyword>
<keyword evidence="6" id="KW-0067">ATP-binding</keyword>
<name>A0ABQ9NRY0_9PEZI</name>
<protein>
    <recommendedName>
        <fullName evidence="1">non-specific serine/threonine protein kinase</fullName>
        <ecNumber evidence="1">2.7.11.1</ecNumber>
    </recommendedName>
</protein>
<evidence type="ECO:0000256" key="4">
    <source>
        <dbReference type="ARBA" id="ARBA00022741"/>
    </source>
</evidence>
<evidence type="ECO:0000256" key="1">
    <source>
        <dbReference type="ARBA" id="ARBA00012513"/>
    </source>
</evidence>
<dbReference type="Pfam" id="PF00069">
    <property type="entry name" value="Pkinase"/>
    <property type="match status" value="1"/>
</dbReference>